<dbReference type="GO" id="GO:0016301">
    <property type="term" value="F:kinase activity"/>
    <property type="evidence" value="ECO:0007669"/>
    <property type="project" value="UniProtKB-KW"/>
</dbReference>
<feature type="transmembrane region" description="Helical" evidence="1">
    <location>
        <begin position="90"/>
        <end position="109"/>
    </location>
</feature>
<dbReference type="AlphaFoldDB" id="A0A7C2A842"/>
<keyword evidence="1" id="KW-0812">Transmembrane</keyword>
<accession>A0A7C2A842</accession>
<organism evidence="2">
    <name type="scientific">Desulfofervidus auxilii</name>
    <dbReference type="NCBI Taxonomy" id="1621989"/>
    <lineage>
        <taxon>Bacteria</taxon>
        <taxon>Pseudomonadati</taxon>
        <taxon>Thermodesulfobacteriota</taxon>
        <taxon>Candidatus Desulfofervidia</taxon>
        <taxon>Candidatus Desulfofervidales</taxon>
        <taxon>Candidatus Desulfofervidaceae</taxon>
        <taxon>Candidatus Desulfofervidus</taxon>
    </lineage>
</organism>
<comment type="caution">
    <text evidence="2">The sequence shown here is derived from an EMBL/GenBank/DDBJ whole genome shotgun (WGS) entry which is preliminary data.</text>
</comment>
<protein>
    <submittedName>
        <fullName evidence="2">HAMP domain-containing histidine kinase</fullName>
    </submittedName>
</protein>
<dbReference type="EMBL" id="DRIH01000080">
    <property type="protein sequence ID" value="HEC67675.1"/>
    <property type="molecule type" value="Genomic_DNA"/>
</dbReference>
<keyword evidence="2" id="KW-0418">Kinase</keyword>
<keyword evidence="2" id="KW-0808">Transferase</keyword>
<evidence type="ECO:0000256" key="1">
    <source>
        <dbReference type="SAM" id="Phobius"/>
    </source>
</evidence>
<keyword evidence="1" id="KW-1133">Transmembrane helix</keyword>
<reference evidence="2" key="1">
    <citation type="journal article" date="2020" name="mSystems">
        <title>Genome- and Community-Level Interaction Insights into Carbon Utilization and Element Cycling Functions of Hydrothermarchaeota in Hydrothermal Sediment.</title>
        <authorList>
            <person name="Zhou Z."/>
            <person name="Liu Y."/>
            <person name="Xu W."/>
            <person name="Pan J."/>
            <person name="Luo Z.H."/>
            <person name="Li M."/>
        </authorList>
    </citation>
    <scope>NUCLEOTIDE SEQUENCE [LARGE SCALE GENOMIC DNA]</scope>
    <source>
        <strain evidence="2">HyVt-389</strain>
    </source>
</reference>
<dbReference type="SUPFAM" id="SSF55874">
    <property type="entry name" value="ATPase domain of HSP90 chaperone/DNA topoisomerase II/histidine kinase"/>
    <property type="match status" value="1"/>
</dbReference>
<proteinExistence type="predicted"/>
<keyword evidence="1" id="KW-0472">Membrane</keyword>
<gene>
    <name evidence="2" type="ORF">ENI35_02520</name>
</gene>
<dbReference type="Proteomes" id="UP000885738">
    <property type="component" value="Unassembled WGS sequence"/>
</dbReference>
<name>A0A7C2A842_DESA2</name>
<dbReference type="Gene3D" id="3.30.565.10">
    <property type="entry name" value="Histidine kinase-like ATPase, C-terminal domain"/>
    <property type="match status" value="1"/>
</dbReference>
<sequence>MISVGISILNVIAISFYRFSLKENYYQRAEIELKMARYQKNYNLPSYIKVSKKPLLDKELELLPQTLNGKFVYLDWGPGYKEVKDLATNLFLWETALVLSLTFLFYKILWIHLKEREENRVFLEMILLTLSHKLGNFLATQRLNIEILKETPSSAALNRLEKGYMFIEKEFNHTLNIIKNFKAGSREDEKINLKFIIESILVEFEDALKDKKLNSDVIDVIMTGCKTDIEMIFYLIIENAVKYAKREISIQLKKENNFVSCFIKNDIDPLIPKGSGIGLALVRQLTQKHKIGFNHREENGYFIVNFSLPLKTKQIRLFCL</sequence>
<evidence type="ECO:0000313" key="2">
    <source>
        <dbReference type="EMBL" id="HEC67675.1"/>
    </source>
</evidence>
<dbReference type="InterPro" id="IPR036890">
    <property type="entry name" value="HATPase_C_sf"/>
</dbReference>